<dbReference type="PROSITE" id="PS50901">
    <property type="entry name" value="FTSK"/>
    <property type="match status" value="1"/>
</dbReference>
<dbReference type="InterPro" id="IPR027417">
    <property type="entry name" value="P-loop_NTPase"/>
</dbReference>
<feature type="domain" description="FtsK" evidence="5">
    <location>
        <begin position="198"/>
        <end position="389"/>
    </location>
</feature>
<organism evidence="6 7">
    <name type="scientific">Brachybacterium aquaticum</name>
    <dbReference type="NCBI Taxonomy" id="1432564"/>
    <lineage>
        <taxon>Bacteria</taxon>
        <taxon>Bacillati</taxon>
        <taxon>Actinomycetota</taxon>
        <taxon>Actinomycetes</taxon>
        <taxon>Micrococcales</taxon>
        <taxon>Dermabacteraceae</taxon>
        <taxon>Brachybacterium</taxon>
    </lineage>
</organism>
<accession>A0A841AAZ0</accession>
<feature type="compositionally biased region" description="Basic and acidic residues" evidence="4">
    <location>
        <begin position="470"/>
        <end position="479"/>
    </location>
</feature>
<dbReference type="PANTHER" id="PTHR22683:SF41">
    <property type="entry name" value="DNA TRANSLOCASE FTSK"/>
    <property type="match status" value="1"/>
</dbReference>
<protein>
    <submittedName>
        <fullName evidence="6">S-DNA-T family DNA segregation ATPase FtsK/SpoIIIE</fullName>
    </submittedName>
</protein>
<reference evidence="6 7" key="1">
    <citation type="submission" date="2020-08" db="EMBL/GenBank/DDBJ databases">
        <title>Sequencing the genomes of 1000 actinobacteria strains.</title>
        <authorList>
            <person name="Klenk H.-P."/>
        </authorList>
    </citation>
    <scope>NUCLEOTIDE SEQUENCE [LARGE SCALE GENOMIC DNA]</scope>
    <source>
        <strain evidence="6 7">DSM 28796</strain>
    </source>
</reference>
<dbReference type="EMBL" id="JACHLZ010000001">
    <property type="protein sequence ID" value="MBB5830535.1"/>
    <property type="molecule type" value="Genomic_DNA"/>
</dbReference>
<dbReference type="Proteomes" id="UP000588158">
    <property type="component" value="Unassembled WGS sequence"/>
</dbReference>
<evidence type="ECO:0000256" key="4">
    <source>
        <dbReference type="SAM" id="MobiDB-lite"/>
    </source>
</evidence>
<dbReference type="GO" id="GO:0005524">
    <property type="term" value="F:ATP binding"/>
    <property type="evidence" value="ECO:0007669"/>
    <property type="project" value="UniProtKB-UniRule"/>
</dbReference>
<evidence type="ECO:0000313" key="7">
    <source>
        <dbReference type="Proteomes" id="UP000588158"/>
    </source>
</evidence>
<feature type="binding site" evidence="3">
    <location>
        <begin position="225"/>
        <end position="232"/>
    </location>
    <ligand>
        <name>ATP</name>
        <dbReference type="ChEBI" id="CHEBI:30616"/>
    </ligand>
</feature>
<dbReference type="GO" id="GO:0003677">
    <property type="term" value="F:DNA binding"/>
    <property type="evidence" value="ECO:0007669"/>
    <property type="project" value="InterPro"/>
</dbReference>
<proteinExistence type="predicted"/>
<dbReference type="SUPFAM" id="SSF52540">
    <property type="entry name" value="P-loop containing nucleoside triphosphate hydrolases"/>
    <property type="match status" value="1"/>
</dbReference>
<feature type="region of interest" description="Disordered" evidence="4">
    <location>
        <begin position="448"/>
        <end position="479"/>
    </location>
</feature>
<evidence type="ECO:0000259" key="5">
    <source>
        <dbReference type="PROSITE" id="PS50901"/>
    </source>
</evidence>
<evidence type="ECO:0000256" key="3">
    <source>
        <dbReference type="PROSITE-ProRule" id="PRU00289"/>
    </source>
</evidence>
<name>A0A841AAZ0_9MICO</name>
<comment type="caution">
    <text evidence="6">The sequence shown here is derived from an EMBL/GenBank/DDBJ whole genome shotgun (WGS) entry which is preliminary data.</text>
</comment>
<evidence type="ECO:0000256" key="1">
    <source>
        <dbReference type="ARBA" id="ARBA00022741"/>
    </source>
</evidence>
<keyword evidence="2 3" id="KW-0067">ATP-binding</keyword>
<keyword evidence="1 3" id="KW-0547">Nucleotide-binding</keyword>
<dbReference type="RefSeq" id="WP_184324144.1">
    <property type="nucleotide sequence ID" value="NZ_JACHLZ010000001.1"/>
</dbReference>
<evidence type="ECO:0000256" key="2">
    <source>
        <dbReference type="ARBA" id="ARBA00022840"/>
    </source>
</evidence>
<evidence type="ECO:0000313" key="6">
    <source>
        <dbReference type="EMBL" id="MBB5830535.1"/>
    </source>
</evidence>
<keyword evidence="7" id="KW-1185">Reference proteome</keyword>
<dbReference type="InterPro" id="IPR002543">
    <property type="entry name" value="FtsK_dom"/>
</dbReference>
<gene>
    <name evidence="6" type="ORF">HNR70_000348</name>
</gene>
<sequence>MHTASLAFRFGLAELRWITSALWGHVRWFHRFWFVVAMFTWLSADLLGSWKPFAIVGAIALYFALWARFYPDTYFRAISRPLARRELWLDLLETWPLLMEECGLSTVVIDRAGEKHTRVPSIASKHWDRNELVLAPSLLTGQTVEDFQSVADRLRTTVGATHLRVTGDLSPTLTFSFGDALADTVIRGLPDAGEPWDGRSVWMGIDTTDDDWWLRIAGTHTLVAGSSGSGKASLVWGVTIGLAPAIARGEAQVHGIDLKGGVELGMGKDLFTRYAVTPAEAVVVLEDAVKAMSARLERMAGNTRQHTASADEPLIVVLIDEVAALTSYIEDRDLKNRARTAMSLLCSQGRAVGFTVVACLQDPRKETIPNRGLFTQMVGLRLRDREETSMVLGDGAIASGALCHKIPVASPGIGYVVPEDGSEPVRVRAAFVDDDLIRAAAERFPAPSTIPVVIPEPTEKPRSSRARTRTKPDTEGTAS</sequence>
<dbReference type="InterPro" id="IPR050206">
    <property type="entry name" value="FtsK/SpoIIIE/SftA"/>
</dbReference>
<dbReference type="Gene3D" id="3.40.50.300">
    <property type="entry name" value="P-loop containing nucleotide triphosphate hydrolases"/>
    <property type="match status" value="1"/>
</dbReference>
<dbReference type="AlphaFoldDB" id="A0A841AAZ0"/>
<dbReference type="PANTHER" id="PTHR22683">
    <property type="entry name" value="SPORULATION PROTEIN RELATED"/>
    <property type="match status" value="1"/>
</dbReference>